<comment type="caution">
    <text evidence="1">The sequence shown here is derived from an EMBL/GenBank/DDBJ whole genome shotgun (WGS) entry which is preliminary data.</text>
</comment>
<organism evidence="1 2">
    <name type="scientific">Microbulbifer okhotskensis</name>
    <dbReference type="NCBI Taxonomy" id="2926617"/>
    <lineage>
        <taxon>Bacteria</taxon>
        <taxon>Pseudomonadati</taxon>
        <taxon>Pseudomonadota</taxon>
        <taxon>Gammaproteobacteria</taxon>
        <taxon>Cellvibrionales</taxon>
        <taxon>Microbulbiferaceae</taxon>
        <taxon>Microbulbifer</taxon>
    </lineage>
</organism>
<dbReference type="AlphaFoldDB" id="A0A9X2EPH1"/>
<dbReference type="Proteomes" id="UP001139028">
    <property type="component" value="Unassembled WGS sequence"/>
</dbReference>
<dbReference type="RefSeq" id="WP_252471342.1">
    <property type="nucleotide sequence ID" value="NZ_JALBWM010000100.1"/>
</dbReference>
<reference evidence="1" key="1">
    <citation type="journal article" date="2022" name="Arch. Microbiol.">
        <title>Microbulbifer okhotskensis sp. nov., isolated from a deep bottom sediment of the Okhotsk Sea.</title>
        <authorList>
            <person name="Romanenko L."/>
            <person name="Kurilenko V."/>
            <person name="Otstavnykh N."/>
            <person name="Velansky P."/>
            <person name="Isaeva M."/>
            <person name="Mikhailov V."/>
        </authorList>
    </citation>
    <scope>NUCLEOTIDE SEQUENCE</scope>
    <source>
        <strain evidence="1">OS29</strain>
    </source>
</reference>
<gene>
    <name evidence="1" type="ORF">MO867_17015</name>
</gene>
<evidence type="ECO:0000313" key="2">
    <source>
        <dbReference type="Proteomes" id="UP001139028"/>
    </source>
</evidence>
<sequence>MKILIIAASAIYVLQATLQDYKNRKEEYSPPLTNMPDNAAALAKDMFEEAVRGKQLSADHTQKIEAGIWEMLGEGAVLQRNHELVKTKEKISYLGQFLSWFMKAKGLSYAQIEEKYRKDFTDSEKELHQNIVQSASRSNKDLVGKLWKSVINFFWPRQAKL</sequence>
<protein>
    <submittedName>
        <fullName evidence="1">Uncharacterized protein</fullName>
    </submittedName>
</protein>
<name>A0A9X2EPH1_9GAMM</name>
<proteinExistence type="predicted"/>
<evidence type="ECO:0000313" key="1">
    <source>
        <dbReference type="EMBL" id="MCO1336034.1"/>
    </source>
</evidence>
<accession>A0A9X2EPH1</accession>
<keyword evidence="2" id="KW-1185">Reference proteome</keyword>
<dbReference type="EMBL" id="JALBWM010000100">
    <property type="protein sequence ID" value="MCO1336034.1"/>
    <property type="molecule type" value="Genomic_DNA"/>
</dbReference>